<comment type="caution">
    <text evidence="1">The sequence shown here is derived from an EMBL/GenBank/DDBJ whole genome shotgun (WGS) entry which is preliminary data.</text>
</comment>
<accession>A0ACC0MH66</accession>
<organism evidence="1 2">
    <name type="scientific">Rhododendron molle</name>
    <name type="common">Chinese azalea</name>
    <name type="synonym">Azalea mollis</name>
    <dbReference type="NCBI Taxonomy" id="49168"/>
    <lineage>
        <taxon>Eukaryota</taxon>
        <taxon>Viridiplantae</taxon>
        <taxon>Streptophyta</taxon>
        <taxon>Embryophyta</taxon>
        <taxon>Tracheophyta</taxon>
        <taxon>Spermatophyta</taxon>
        <taxon>Magnoliopsida</taxon>
        <taxon>eudicotyledons</taxon>
        <taxon>Gunneridae</taxon>
        <taxon>Pentapetalae</taxon>
        <taxon>asterids</taxon>
        <taxon>Ericales</taxon>
        <taxon>Ericaceae</taxon>
        <taxon>Ericoideae</taxon>
        <taxon>Rhodoreae</taxon>
        <taxon>Rhododendron</taxon>
    </lineage>
</organism>
<reference evidence="1" key="1">
    <citation type="submission" date="2022-02" db="EMBL/GenBank/DDBJ databases">
        <title>Plant Genome Project.</title>
        <authorList>
            <person name="Zhang R.-G."/>
        </authorList>
    </citation>
    <scope>NUCLEOTIDE SEQUENCE</scope>
    <source>
        <strain evidence="1">AT1</strain>
    </source>
</reference>
<dbReference type="EMBL" id="CM046396">
    <property type="protein sequence ID" value="KAI8540121.1"/>
    <property type="molecule type" value="Genomic_DNA"/>
</dbReference>
<keyword evidence="2" id="KW-1185">Reference proteome</keyword>
<dbReference type="Proteomes" id="UP001062846">
    <property type="component" value="Chromosome 9"/>
</dbReference>
<protein>
    <submittedName>
        <fullName evidence="1">Uncharacterized protein</fullName>
    </submittedName>
</protein>
<sequence length="208" mass="23786">MFVPKAYKIQDPIHSLHLPIHFLTHSHATVVTATSPLHHRRRQTKTKIATVTPSMEAHEPESFHWRYIDFDDRDFQIRGRTFLFAAVLFATLLLITFLFLYTRCRYRHLHHAAAHTSSYPHAPPSRSRGLDPSTIKSFPIVLHTSSSDTKSVDESECCICLGVFGDGEKVKVLPNCRHRFHSECVDKWLSSQPSCPLCRSSLRLNSPV</sequence>
<evidence type="ECO:0000313" key="2">
    <source>
        <dbReference type="Proteomes" id="UP001062846"/>
    </source>
</evidence>
<name>A0ACC0MH66_RHOML</name>
<proteinExistence type="predicted"/>
<gene>
    <name evidence="1" type="ORF">RHMOL_Rhmol09G0237300</name>
</gene>
<evidence type="ECO:0000313" key="1">
    <source>
        <dbReference type="EMBL" id="KAI8540121.1"/>
    </source>
</evidence>